<organism evidence="2 3">
    <name type="scientific">Thauera aminoaromatica</name>
    <dbReference type="NCBI Taxonomy" id="164330"/>
    <lineage>
        <taxon>Bacteria</taxon>
        <taxon>Pseudomonadati</taxon>
        <taxon>Pseudomonadota</taxon>
        <taxon>Betaproteobacteria</taxon>
        <taxon>Rhodocyclales</taxon>
        <taxon>Zoogloeaceae</taxon>
        <taxon>Thauera</taxon>
    </lineage>
</organism>
<name>A0A5C7T6I5_THASP</name>
<gene>
    <name evidence="2" type="ORF">E6Q80_02340</name>
</gene>
<dbReference type="EMBL" id="SSFD01000033">
    <property type="protein sequence ID" value="TXH91563.1"/>
    <property type="molecule type" value="Genomic_DNA"/>
</dbReference>
<dbReference type="InterPro" id="IPR006143">
    <property type="entry name" value="RND_pump_MFP"/>
</dbReference>
<dbReference type="Gene3D" id="2.40.50.100">
    <property type="match status" value="1"/>
</dbReference>
<dbReference type="PANTHER" id="PTHR30469:SF15">
    <property type="entry name" value="HLYD FAMILY OF SECRETION PROTEINS"/>
    <property type="match status" value="1"/>
</dbReference>
<evidence type="ECO:0000313" key="3">
    <source>
        <dbReference type="Proteomes" id="UP000321192"/>
    </source>
</evidence>
<dbReference type="Gene3D" id="2.40.30.170">
    <property type="match status" value="1"/>
</dbReference>
<evidence type="ECO:0000256" key="1">
    <source>
        <dbReference type="ARBA" id="ARBA00009477"/>
    </source>
</evidence>
<dbReference type="Gene3D" id="1.10.287.470">
    <property type="entry name" value="Helix hairpin bin"/>
    <property type="match status" value="1"/>
</dbReference>
<accession>A0A5C7T6I5</accession>
<dbReference type="SUPFAM" id="SSF111369">
    <property type="entry name" value="HlyD-like secretion proteins"/>
    <property type="match status" value="1"/>
</dbReference>
<evidence type="ECO:0000313" key="2">
    <source>
        <dbReference type="EMBL" id="TXH91563.1"/>
    </source>
</evidence>
<dbReference type="PANTHER" id="PTHR30469">
    <property type="entry name" value="MULTIDRUG RESISTANCE PROTEIN MDTA"/>
    <property type="match status" value="1"/>
</dbReference>
<proteinExistence type="inferred from homology"/>
<comment type="caution">
    <text evidence="2">The sequence shown here is derived from an EMBL/GenBank/DDBJ whole genome shotgun (WGS) entry which is preliminary data.</text>
</comment>
<dbReference type="Proteomes" id="UP000321192">
    <property type="component" value="Unassembled WGS sequence"/>
</dbReference>
<sequence length="353" mass="36540">MHDGSAGAPAVCGLAHALRCVPMRILSILLLLLPFCATAQDWSARALGEIAVYPEFRAPASVVAGEEARIAAEVGARIVAMPARTGVEVARGTELVRLDEAAFRIERDRARAQVALIDSRIGLARAQLDQARALAGRGFISADGLRIRETELGVLQRERDAARAAQAATELALARTVIRAPFAGVVRERLAAVGDLAAPGTPLLSLAASAGAEVHARVPAAQIDGLLAAAPPVLVAGGAEHALRIVRVSPVLDAAGQARDVILAAAPALPPGLAGELRWRSVVPHLPAAYLQQREGRLGAWLVRGGEPAFVALPDAQAGRPVAVDWPADTRVVDAGRFALGLRAPTAAAGGSR</sequence>
<dbReference type="GO" id="GO:0015562">
    <property type="term" value="F:efflux transmembrane transporter activity"/>
    <property type="evidence" value="ECO:0007669"/>
    <property type="project" value="TreeGrafter"/>
</dbReference>
<comment type="similarity">
    <text evidence="1">Belongs to the membrane fusion protein (MFP) (TC 8.A.1) family.</text>
</comment>
<reference evidence="2 3" key="1">
    <citation type="submission" date="2018-09" db="EMBL/GenBank/DDBJ databases">
        <title>Metagenome Assembled Genomes from an Advanced Water Purification Facility.</title>
        <authorList>
            <person name="Stamps B.W."/>
            <person name="Spear J.R."/>
        </authorList>
    </citation>
    <scope>NUCLEOTIDE SEQUENCE [LARGE SCALE GENOMIC DNA]</scope>
    <source>
        <strain evidence="2">Bin_27_1</strain>
    </source>
</reference>
<dbReference type="GO" id="GO:1990281">
    <property type="term" value="C:efflux pump complex"/>
    <property type="evidence" value="ECO:0007669"/>
    <property type="project" value="TreeGrafter"/>
</dbReference>
<dbReference type="AlphaFoldDB" id="A0A5C7T6I5"/>
<dbReference type="NCBIfam" id="TIGR01730">
    <property type="entry name" value="RND_mfp"/>
    <property type="match status" value="1"/>
</dbReference>
<protein>
    <submittedName>
        <fullName evidence="2">Efflux RND transporter periplasmic adaptor subunit</fullName>
    </submittedName>
</protein>